<feature type="compositionally biased region" description="Basic and acidic residues" evidence="7">
    <location>
        <begin position="28"/>
        <end position="45"/>
    </location>
</feature>
<dbReference type="Proteomes" id="UP001140949">
    <property type="component" value="Unassembled WGS sequence"/>
</dbReference>
<evidence type="ECO:0000313" key="11">
    <source>
        <dbReference type="Proteomes" id="UP001140949"/>
    </source>
</evidence>
<accession>A0AAX6FAI7</accession>
<dbReference type="PANTHER" id="PTHR31669">
    <property type="entry name" value="PROTEIN FAR1-RELATED SEQUENCE 10-RELATED"/>
    <property type="match status" value="1"/>
</dbReference>
<dbReference type="EMBL" id="JANAVB010030620">
    <property type="protein sequence ID" value="KAJ6813209.1"/>
    <property type="molecule type" value="Genomic_DNA"/>
</dbReference>
<dbReference type="EMBL" id="JANAVB010043017">
    <property type="protein sequence ID" value="KAJ6793403.1"/>
    <property type="molecule type" value="Genomic_DNA"/>
</dbReference>
<comment type="subcellular location">
    <subcellularLocation>
        <location evidence="6">Nucleus</location>
    </subcellularLocation>
</comment>
<reference evidence="10" key="2">
    <citation type="submission" date="2023-04" db="EMBL/GenBank/DDBJ databases">
        <authorList>
            <person name="Bruccoleri R.E."/>
            <person name="Oakeley E.J."/>
            <person name="Faust A.-M."/>
            <person name="Dessus-Babus S."/>
            <person name="Altorfer M."/>
            <person name="Burckhardt D."/>
            <person name="Oertli M."/>
            <person name="Naumann U."/>
            <person name="Petersen F."/>
            <person name="Wong J."/>
        </authorList>
    </citation>
    <scope>NUCLEOTIDE SEQUENCE</scope>
    <source>
        <strain evidence="10">GSM-AAB239-AS_SAM_17_03QT</strain>
        <tissue evidence="10">Leaf</tissue>
    </source>
</reference>
<dbReference type="PANTHER" id="PTHR31669:SF297">
    <property type="entry name" value="PROTEIN FAR1-RELATED SEQUENCE"/>
    <property type="match status" value="1"/>
</dbReference>
<comment type="caution">
    <text evidence="10">The sequence shown here is derived from an EMBL/GenBank/DDBJ whole genome shotgun (WGS) entry which is preliminary data.</text>
</comment>
<evidence type="ECO:0000313" key="9">
    <source>
        <dbReference type="EMBL" id="KAJ6793403.1"/>
    </source>
</evidence>
<dbReference type="GO" id="GO:0006355">
    <property type="term" value="P:regulation of DNA-templated transcription"/>
    <property type="evidence" value="ECO:0007669"/>
    <property type="project" value="UniProtKB-UniRule"/>
</dbReference>
<dbReference type="GO" id="GO:0008270">
    <property type="term" value="F:zinc ion binding"/>
    <property type="evidence" value="ECO:0007669"/>
    <property type="project" value="UniProtKB-UniRule"/>
</dbReference>
<dbReference type="PROSITE" id="PS50966">
    <property type="entry name" value="ZF_SWIM"/>
    <property type="match status" value="1"/>
</dbReference>
<evidence type="ECO:0000256" key="2">
    <source>
        <dbReference type="ARBA" id="ARBA00022723"/>
    </source>
</evidence>
<organism evidence="10 11">
    <name type="scientific">Iris pallida</name>
    <name type="common">Sweet iris</name>
    <dbReference type="NCBI Taxonomy" id="29817"/>
    <lineage>
        <taxon>Eukaryota</taxon>
        <taxon>Viridiplantae</taxon>
        <taxon>Streptophyta</taxon>
        <taxon>Embryophyta</taxon>
        <taxon>Tracheophyta</taxon>
        <taxon>Spermatophyta</taxon>
        <taxon>Magnoliopsida</taxon>
        <taxon>Liliopsida</taxon>
        <taxon>Asparagales</taxon>
        <taxon>Iridaceae</taxon>
        <taxon>Iridoideae</taxon>
        <taxon>Irideae</taxon>
        <taxon>Iris</taxon>
    </lineage>
</organism>
<evidence type="ECO:0000313" key="10">
    <source>
        <dbReference type="EMBL" id="KAJ6813209.1"/>
    </source>
</evidence>
<dbReference type="Pfam" id="PF03101">
    <property type="entry name" value="FAR1"/>
    <property type="match status" value="1"/>
</dbReference>
<reference evidence="10" key="1">
    <citation type="journal article" date="2023" name="GigaByte">
        <title>Genome assembly of the bearded iris, Iris pallida Lam.</title>
        <authorList>
            <person name="Bruccoleri R.E."/>
            <person name="Oakeley E.J."/>
            <person name="Faust A.M.E."/>
            <person name="Altorfer M."/>
            <person name="Dessus-Babus S."/>
            <person name="Burckhardt D."/>
            <person name="Oertli M."/>
            <person name="Naumann U."/>
            <person name="Petersen F."/>
            <person name="Wong J."/>
        </authorList>
    </citation>
    <scope>NUCLEOTIDE SEQUENCE</scope>
    <source>
        <strain evidence="10">GSM-AAB239-AS_SAM_17_03QT</strain>
    </source>
</reference>
<sequence>MGDELFMEGVMEKDVQVVSVEEPNAENTARKENAVDADNAEEKNTVEAGDGTPRVDMVFESFEDVYEFYNQYARQTGFGVKIRRSWYSTDDGQCNKFMLTCCKEGKREYKNSERCSSYRLRLTARTDCQARIKVMKRYVDGLFHVTDVNLEHNHPVSPSMSPFFRSHKDVHDGGKKLPVMRGKGQRDPTTGENDGESSLGKARPLFLARDDVEALQQFFVRMQSLNTNFFHLIDLDEYGRLKNVFWADGRCKADYQYFRDVVSLDTSCLTNNYETPLVSFMGVNHHGHLVLLGCGLLSDRSVETYTWLLKAWMSCMSGGSPDVIITDHYKAIQDAVAEVFPGARYCMCVSYIMQKIQENLGGYAEYKDIKGTMEKVVYDSLRIDEFEEEWGNMIEKYGLEDNEWLKSLRETRHFWAPVFVKETFCAGIFSTQHKKNMGSFFDGHIHSKTSAKQFFCKYETILQSKYEKEVQADLDSFHKSPQLISKFYMEDQLRKVYTVDMFKKFQEEVKAILYCIPSLVRVDGTMSIFEVKEPLRMRDGNQMDNKNYEVTYNANEQDVRCICCSFQSMGILCRHTLSVLNFLEVYEIPQNFISFRWQKDYRHRHSLPSIDVVANGPRERYDNLYKRCLKFVETGSITDELYRNALKMISEVTEELIASDCTISEVLPRTYNTVNGRSVGNEDDINDLVQARRKVQVPKKRKETLAEKIVKTSRKKVAQRKPVVANQSDALRIPTDTPHFDPHIWAQESINLAEQVSPTNLSISSHFGVQVNHPHGLDSQSGIRWSFQQMFQQAHTPDAPPGPWAG</sequence>
<evidence type="ECO:0000256" key="7">
    <source>
        <dbReference type="SAM" id="MobiDB-lite"/>
    </source>
</evidence>
<dbReference type="InterPro" id="IPR031052">
    <property type="entry name" value="FHY3/FAR1"/>
</dbReference>
<name>A0AAX6FAI7_IRIPA</name>
<dbReference type="InterPro" id="IPR018289">
    <property type="entry name" value="MULE_transposase_dom"/>
</dbReference>
<comment type="function">
    <text evidence="6">Putative transcription activator involved in regulating light control of development.</text>
</comment>
<evidence type="ECO:0000256" key="1">
    <source>
        <dbReference type="ARBA" id="ARBA00005889"/>
    </source>
</evidence>
<evidence type="ECO:0000256" key="3">
    <source>
        <dbReference type="ARBA" id="ARBA00022771"/>
    </source>
</evidence>
<evidence type="ECO:0000256" key="4">
    <source>
        <dbReference type="ARBA" id="ARBA00022833"/>
    </source>
</evidence>
<evidence type="ECO:0000256" key="5">
    <source>
        <dbReference type="PROSITE-ProRule" id="PRU00325"/>
    </source>
</evidence>
<evidence type="ECO:0000259" key="8">
    <source>
        <dbReference type="PROSITE" id="PS50966"/>
    </source>
</evidence>
<feature type="region of interest" description="Disordered" evidence="7">
    <location>
        <begin position="22"/>
        <end position="51"/>
    </location>
</feature>
<dbReference type="Pfam" id="PF04434">
    <property type="entry name" value="SWIM"/>
    <property type="match status" value="1"/>
</dbReference>
<keyword evidence="11" id="KW-1185">Reference proteome</keyword>
<proteinExistence type="inferred from homology"/>
<gene>
    <name evidence="10" type="ORF">M6B38_144570</name>
    <name evidence="9" type="ORF">M6B38_235960</name>
</gene>
<dbReference type="Pfam" id="PF10551">
    <property type="entry name" value="MULE"/>
    <property type="match status" value="1"/>
</dbReference>
<dbReference type="InterPro" id="IPR004330">
    <property type="entry name" value="FAR1_DNA_bnd_dom"/>
</dbReference>
<dbReference type="AlphaFoldDB" id="A0AAX6FAI7"/>
<evidence type="ECO:0000256" key="6">
    <source>
        <dbReference type="RuleBase" id="RU367018"/>
    </source>
</evidence>
<protein>
    <recommendedName>
        <fullName evidence="6">Protein FAR1-RELATED SEQUENCE</fullName>
    </recommendedName>
</protein>
<dbReference type="InterPro" id="IPR006564">
    <property type="entry name" value="Znf_PMZ"/>
</dbReference>
<dbReference type="SMART" id="SM00575">
    <property type="entry name" value="ZnF_PMZ"/>
    <property type="match status" value="1"/>
</dbReference>
<dbReference type="GO" id="GO:0005634">
    <property type="term" value="C:nucleus"/>
    <property type="evidence" value="ECO:0007669"/>
    <property type="project" value="UniProtKB-SubCell"/>
</dbReference>
<keyword evidence="6" id="KW-0539">Nucleus</keyword>
<feature type="region of interest" description="Disordered" evidence="7">
    <location>
        <begin position="174"/>
        <end position="199"/>
    </location>
</feature>
<feature type="domain" description="SWIM-type" evidence="8">
    <location>
        <begin position="548"/>
        <end position="584"/>
    </location>
</feature>
<dbReference type="InterPro" id="IPR007527">
    <property type="entry name" value="Znf_SWIM"/>
</dbReference>
<keyword evidence="2 6" id="KW-0479">Metal-binding</keyword>
<keyword evidence="3 5" id="KW-0863">Zinc-finger</keyword>
<comment type="similarity">
    <text evidence="1 6">Belongs to the FHY3/FAR1 family.</text>
</comment>
<keyword evidence="4 6" id="KW-0862">Zinc</keyword>